<reference evidence="1" key="2">
    <citation type="submission" date="2022-06" db="UniProtKB">
        <authorList>
            <consortium name="EnsemblMetazoa"/>
        </authorList>
    </citation>
    <scope>IDENTIFICATION</scope>
    <source>
        <strain evidence="1">DF5081</strain>
    </source>
</reference>
<dbReference type="EnsemblMetazoa" id="CJA33976.1">
    <property type="protein sequence ID" value="CJA33976.1"/>
    <property type="gene ID" value="WBGene00209823"/>
</dbReference>
<accession>A0A8R1EFN1</accession>
<dbReference type="AlphaFoldDB" id="A0A8R1EFN1"/>
<evidence type="ECO:0000313" key="1">
    <source>
        <dbReference type="EnsemblMetazoa" id="CJA33976.1"/>
    </source>
</evidence>
<name>A0A8R1EFN1_CAEJA</name>
<organism evidence="1 2">
    <name type="scientific">Caenorhabditis japonica</name>
    <dbReference type="NCBI Taxonomy" id="281687"/>
    <lineage>
        <taxon>Eukaryota</taxon>
        <taxon>Metazoa</taxon>
        <taxon>Ecdysozoa</taxon>
        <taxon>Nematoda</taxon>
        <taxon>Chromadorea</taxon>
        <taxon>Rhabditida</taxon>
        <taxon>Rhabditina</taxon>
        <taxon>Rhabditomorpha</taxon>
        <taxon>Rhabditoidea</taxon>
        <taxon>Rhabditidae</taxon>
        <taxon>Peloderinae</taxon>
        <taxon>Caenorhabditis</taxon>
    </lineage>
</organism>
<sequence length="125" mass="13704">MSMLKVKEECDDNMSGSRKWLQRPFVEANSDYLLGTDSFGGAEKFGSGGAASTCSETIDEGSHHVIEDCENLDPLVEANSDYLLGTDVFGGAEKIFSICIEGVDFILPFGNIYLVRKIIFCFTID</sequence>
<evidence type="ECO:0000313" key="2">
    <source>
        <dbReference type="Proteomes" id="UP000005237"/>
    </source>
</evidence>
<proteinExistence type="predicted"/>
<protein>
    <submittedName>
        <fullName evidence="1">Uncharacterized protein</fullName>
    </submittedName>
</protein>
<keyword evidence="2" id="KW-1185">Reference proteome</keyword>
<dbReference type="Proteomes" id="UP000005237">
    <property type="component" value="Unassembled WGS sequence"/>
</dbReference>
<reference evidence="2" key="1">
    <citation type="submission" date="2010-08" db="EMBL/GenBank/DDBJ databases">
        <authorList>
            <consortium name="Caenorhabditis japonica Sequencing Consortium"/>
            <person name="Wilson R.K."/>
        </authorList>
    </citation>
    <scope>NUCLEOTIDE SEQUENCE [LARGE SCALE GENOMIC DNA]</scope>
    <source>
        <strain evidence="2">DF5081</strain>
    </source>
</reference>